<comment type="subcellular location">
    <subcellularLocation>
        <location evidence="1">Cell membrane</location>
        <topology evidence="1">Multi-pass membrane protein</topology>
    </subcellularLocation>
</comment>
<reference evidence="8" key="2">
    <citation type="journal article" date="2021" name="PeerJ">
        <title>Extensive microbial diversity within the chicken gut microbiome revealed by metagenomics and culture.</title>
        <authorList>
            <person name="Gilroy R."/>
            <person name="Ravi A."/>
            <person name="Getino M."/>
            <person name="Pursley I."/>
            <person name="Horton D.L."/>
            <person name="Alikhan N.F."/>
            <person name="Baker D."/>
            <person name="Gharbi K."/>
            <person name="Hall N."/>
            <person name="Watson M."/>
            <person name="Adriaenssens E.M."/>
            <person name="Foster-Nyarko E."/>
            <person name="Jarju S."/>
            <person name="Secka A."/>
            <person name="Antonio M."/>
            <person name="Oren A."/>
            <person name="Chaudhuri R.R."/>
            <person name="La Ragione R."/>
            <person name="Hildebrand F."/>
            <person name="Pallen M.J."/>
        </authorList>
    </citation>
    <scope>NUCLEOTIDE SEQUENCE</scope>
    <source>
        <strain evidence="8">ChiGjej1B1-2707</strain>
    </source>
</reference>
<feature type="transmembrane region" description="Helical" evidence="7">
    <location>
        <begin position="257"/>
        <end position="279"/>
    </location>
</feature>
<dbReference type="PANTHER" id="PTHR34856:SF2">
    <property type="entry name" value="PROTEIN NRFD"/>
    <property type="match status" value="1"/>
</dbReference>
<proteinExistence type="inferred from homology"/>
<feature type="transmembrane region" description="Helical" evidence="7">
    <location>
        <begin position="6"/>
        <end position="29"/>
    </location>
</feature>
<comment type="caution">
    <text evidence="8">The sequence shown here is derived from an EMBL/GenBank/DDBJ whole genome shotgun (WGS) entry which is preliminary data.</text>
</comment>
<evidence type="ECO:0000256" key="7">
    <source>
        <dbReference type="SAM" id="Phobius"/>
    </source>
</evidence>
<name>A0A9D1D3R6_9ACTN</name>
<keyword evidence="5 7" id="KW-1133">Transmembrane helix</keyword>
<gene>
    <name evidence="8" type="primary">nrfD</name>
    <name evidence="8" type="ORF">IAA69_07520</name>
</gene>
<protein>
    <submittedName>
        <fullName evidence="8">Polysulfide reductase NrfD</fullName>
    </submittedName>
</protein>
<keyword evidence="6 7" id="KW-0472">Membrane</keyword>
<evidence type="ECO:0000313" key="9">
    <source>
        <dbReference type="Proteomes" id="UP000824261"/>
    </source>
</evidence>
<reference evidence="8" key="1">
    <citation type="submission" date="2020-10" db="EMBL/GenBank/DDBJ databases">
        <authorList>
            <person name="Gilroy R."/>
        </authorList>
    </citation>
    <scope>NUCLEOTIDE SEQUENCE</scope>
    <source>
        <strain evidence="8">ChiGjej1B1-2707</strain>
    </source>
</reference>
<evidence type="ECO:0000256" key="6">
    <source>
        <dbReference type="ARBA" id="ARBA00023136"/>
    </source>
</evidence>
<dbReference type="GO" id="GO:0005886">
    <property type="term" value="C:plasma membrane"/>
    <property type="evidence" value="ECO:0007669"/>
    <property type="project" value="UniProtKB-SubCell"/>
</dbReference>
<dbReference type="PANTHER" id="PTHR34856">
    <property type="entry name" value="PROTEIN NRFD"/>
    <property type="match status" value="1"/>
</dbReference>
<keyword evidence="4 7" id="KW-0812">Transmembrane</keyword>
<sequence>MFSSLIVAYLFAGGMGGGATMVLGVLCLMSFSRGRSLASVETVLYASEPRRVIPASLPSCRVLARSFGAASVALLAGISCLVLDVGRADRMLDLFVPRLTFLTFGAYALAACLLIALIVGSLWGFPWRSVRTTLFVALHALAIVAGLAVVLYASILLASMPAVPLWHSPWLVVLFALSSLSCGLALVLGVVHVSGRTSDVSCVRALSGIDMVFLALEGAACLLLALGGFAASASGSNGTEVALAASLETLLFGDGSWVFWLGFVAVGLCGAIVADFTVVLRPDNNVVGLTASACVMVGGFVLRWCVVAAATHPFIMESLMAFGAG</sequence>
<evidence type="ECO:0000256" key="2">
    <source>
        <dbReference type="ARBA" id="ARBA00008929"/>
    </source>
</evidence>
<evidence type="ECO:0000256" key="4">
    <source>
        <dbReference type="ARBA" id="ARBA00022692"/>
    </source>
</evidence>
<dbReference type="AlphaFoldDB" id="A0A9D1D3R6"/>
<evidence type="ECO:0000313" key="8">
    <source>
        <dbReference type="EMBL" id="HIR02090.1"/>
    </source>
</evidence>
<evidence type="ECO:0000256" key="3">
    <source>
        <dbReference type="ARBA" id="ARBA00022475"/>
    </source>
</evidence>
<evidence type="ECO:0000256" key="5">
    <source>
        <dbReference type="ARBA" id="ARBA00022989"/>
    </source>
</evidence>
<dbReference type="Pfam" id="PF03916">
    <property type="entry name" value="NrfD"/>
    <property type="match status" value="1"/>
</dbReference>
<dbReference type="Gene3D" id="1.20.1630.10">
    <property type="entry name" value="Formate dehydrogenase/DMSO reductase domain"/>
    <property type="match status" value="1"/>
</dbReference>
<feature type="transmembrane region" description="Helical" evidence="7">
    <location>
        <begin position="67"/>
        <end position="86"/>
    </location>
</feature>
<evidence type="ECO:0000256" key="1">
    <source>
        <dbReference type="ARBA" id="ARBA00004651"/>
    </source>
</evidence>
<accession>A0A9D1D3R6</accession>
<feature type="transmembrane region" description="Helical" evidence="7">
    <location>
        <begin position="170"/>
        <end position="191"/>
    </location>
</feature>
<dbReference type="Proteomes" id="UP000824261">
    <property type="component" value="Unassembled WGS sequence"/>
</dbReference>
<feature type="transmembrane region" description="Helical" evidence="7">
    <location>
        <begin position="134"/>
        <end position="158"/>
    </location>
</feature>
<organism evidence="8 9">
    <name type="scientific">Candidatus Aveggerthella stercoripullorum</name>
    <dbReference type="NCBI Taxonomy" id="2840688"/>
    <lineage>
        <taxon>Bacteria</taxon>
        <taxon>Bacillati</taxon>
        <taxon>Actinomycetota</taxon>
        <taxon>Coriobacteriia</taxon>
        <taxon>Eggerthellales</taxon>
        <taxon>Eggerthellaceae</taxon>
        <taxon>Eggerthellaceae incertae sedis</taxon>
        <taxon>Candidatus Aveggerthella</taxon>
    </lineage>
</organism>
<feature type="transmembrane region" description="Helical" evidence="7">
    <location>
        <begin position="106"/>
        <end position="127"/>
    </location>
</feature>
<dbReference type="EMBL" id="DVGB01000089">
    <property type="protein sequence ID" value="HIR02090.1"/>
    <property type="molecule type" value="Genomic_DNA"/>
</dbReference>
<comment type="similarity">
    <text evidence="2">Belongs to the NrfD family.</text>
</comment>
<dbReference type="InterPro" id="IPR005614">
    <property type="entry name" value="NrfD-like"/>
</dbReference>
<feature type="transmembrane region" description="Helical" evidence="7">
    <location>
        <begin position="286"/>
        <end position="310"/>
    </location>
</feature>
<feature type="transmembrane region" description="Helical" evidence="7">
    <location>
        <begin position="212"/>
        <end position="233"/>
    </location>
</feature>
<keyword evidence="3" id="KW-1003">Cell membrane</keyword>
<dbReference type="InterPro" id="IPR052049">
    <property type="entry name" value="Electron_transfer_protein"/>
</dbReference>